<reference evidence="3" key="1">
    <citation type="submission" date="2019-08" db="EMBL/GenBank/DDBJ databases">
        <title>The improved chromosome-level genome for the pearl oyster Pinctada fucata martensii using PacBio sequencing and Hi-C.</title>
        <authorList>
            <person name="Zheng Z."/>
        </authorList>
    </citation>
    <scope>NUCLEOTIDE SEQUENCE</scope>
    <source>
        <strain evidence="3">ZZ-2019</strain>
        <tissue evidence="3">Adductor muscle</tissue>
    </source>
</reference>
<evidence type="ECO:0000313" key="3">
    <source>
        <dbReference type="EMBL" id="KAK3100441.1"/>
    </source>
</evidence>
<feature type="domain" description="FAS1" evidence="2">
    <location>
        <begin position="18"/>
        <end position="150"/>
    </location>
</feature>
<dbReference type="AlphaFoldDB" id="A0AA88YF10"/>
<organism evidence="3 4">
    <name type="scientific">Pinctada imbricata</name>
    <name type="common">Atlantic pearl-oyster</name>
    <name type="synonym">Pinctada martensii</name>
    <dbReference type="NCBI Taxonomy" id="66713"/>
    <lineage>
        <taxon>Eukaryota</taxon>
        <taxon>Metazoa</taxon>
        <taxon>Spiralia</taxon>
        <taxon>Lophotrochozoa</taxon>
        <taxon>Mollusca</taxon>
        <taxon>Bivalvia</taxon>
        <taxon>Autobranchia</taxon>
        <taxon>Pteriomorphia</taxon>
        <taxon>Pterioida</taxon>
        <taxon>Pterioidea</taxon>
        <taxon>Pteriidae</taxon>
        <taxon>Pinctada</taxon>
    </lineage>
</organism>
<proteinExistence type="predicted"/>
<dbReference type="InterPro" id="IPR036378">
    <property type="entry name" value="FAS1_dom_sf"/>
</dbReference>
<sequence length="302" mass="32760">MKSFCAIFAVCIAAASAALPNLIDLAKQNNCSTLVSLIQQAGLTDVLSNQGPFTLLAPVDAAFAKLPADVVKGLTADTNALTGVLQYHVIKESIFTWDLQQGEVIPSLNDHSIRVYVGRTSNSIYFNQAKVIVSELQASNGVLYLIDEVLNVPEGTIDDIILNPDYDISGFMDFIKEARLTQTFNRTSGQRYTMFVPSNEALANADQNLMSSIKNSYSRARYLVDYHVHAGTLHAKSLSKDARLSTLYRGHYISVSHDTSNMTLLNNVAKINIADIEAEDGVVHIISHVLIPSTLASGGIVG</sequence>
<dbReference type="EMBL" id="VSWD01000006">
    <property type="protein sequence ID" value="KAK3100441.1"/>
    <property type="molecule type" value="Genomic_DNA"/>
</dbReference>
<dbReference type="PANTHER" id="PTHR10900">
    <property type="entry name" value="PERIOSTIN-RELATED"/>
    <property type="match status" value="1"/>
</dbReference>
<keyword evidence="1" id="KW-0732">Signal</keyword>
<keyword evidence="4" id="KW-1185">Reference proteome</keyword>
<evidence type="ECO:0000256" key="1">
    <source>
        <dbReference type="SAM" id="SignalP"/>
    </source>
</evidence>
<name>A0AA88YF10_PINIB</name>
<evidence type="ECO:0000313" key="4">
    <source>
        <dbReference type="Proteomes" id="UP001186944"/>
    </source>
</evidence>
<feature type="domain" description="FAS1" evidence="2">
    <location>
        <begin position="155"/>
        <end position="290"/>
    </location>
</feature>
<evidence type="ECO:0000259" key="2">
    <source>
        <dbReference type="PROSITE" id="PS50213"/>
    </source>
</evidence>
<dbReference type="InterPro" id="IPR000782">
    <property type="entry name" value="FAS1_domain"/>
</dbReference>
<feature type="signal peptide" evidence="1">
    <location>
        <begin position="1"/>
        <end position="17"/>
    </location>
</feature>
<protein>
    <recommendedName>
        <fullName evidence="2">FAS1 domain-containing protein</fullName>
    </recommendedName>
</protein>
<gene>
    <name evidence="3" type="ORF">FSP39_020008</name>
</gene>
<dbReference type="PANTHER" id="PTHR10900:SF77">
    <property type="entry name" value="FI19380P1"/>
    <property type="match status" value="1"/>
</dbReference>
<dbReference type="SMART" id="SM00554">
    <property type="entry name" value="FAS1"/>
    <property type="match status" value="2"/>
</dbReference>
<dbReference type="PROSITE" id="PS50213">
    <property type="entry name" value="FAS1"/>
    <property type="match status" value="2"/>
</dbReference>
<dbReference type="InterPro" id="IPR050904">
    <property type="entry name" value="Adhesion/Biosynth-related"/>
</dbReference>
<dbReference type="SUPFAM" id="SSF82153">
    <property type="entry name" value="FAS1 domain"/>
    <property type="match status" value="2"/>
</dbReference>
<feature type="chain" id="PRO_5041690365" description="FAS1 domain-containing protein" evidence="1">
    <location>
        <begin position="18"/>
        <end position="302"/>
    </location>
</feature>
<dbReference type="Gene3D" id="2.30.180.10">
    <property type="entry name" value="FAS1 domain"/>
    <property type="match status" value="2"/>
</dbReference>
<comment type="caution">
    <text evidence="3">The sequence shown here is derived from an EMBL/GenBank/DDBJ whole genome shotgun (WGS) entry which is preliminary data.</text>
</comment>
<dbReference type="Pfam" id="PF02469">
    <property type="entry name" value="Fasciclin"/>
    <property type="match status" value="2"/>
</dbReference>
<dbReference type="FunFam" id="2.30.180.10:FF:000032">
    <property type="entry name" value="Fasciclin domain-containing protein, putative"/>
    <property type="match status" value="1"/>
</dbReference>
<accession>A0AA88YF10</accession>
<dbReference type="Proteomes" id="UP001186944">
    <property type="component" value="Unassembled WGS sequence"/>
</dbReference>